<feature type="domain" description="CheW-like" evidence="1">
    <location>
        <begin position="4"/>
        <end position="47"/>
    </location>
</feature>
<evidence type="ECO:0000259" key="1">
    <source>
        <dbReference type="PROSITE" id="PS50851"/>
    </source>
</evidence>
<evidence type="ECO:0000313" key="2">
    <source>
        <dbReference type="EMBL" id="MDQ0160923.1"/>
    </source>
</evidence>
<dbReference type="SUPFAM" id="SSF50341">
    <property type="entry name" value="CheW-like"/>
    <property type="match status" value="1"/>
</dbReference>
<dbReference type="InterPro" id="IPR002545">
    <property type="entry name" value="CheW-lke_dom"/>
</dbReference>
<dbReference type="Proteomes" id="UP001224359">
    <property type="component" value="Unassembled WGS sequence"/>
</dbReference>
<dbReference type="EMBL" id="JAUSTQ010000026">
    <property type="protein sequence ID" value="MDQ0160923.1"/>
    <property type="molecule type" value="Genomic_DNA"/>
</dbReference>
<sequence>METLQKCVVFELADEDHAVSIQQVSSIEKIPTISTVPQSPTYIKGVA</sequence>
<keyword evidence="3" id="KW-1185">Reference proteome</keyword>
<feature type="non-terminal residue" evidence="2">
    <location>
        <position position="47"/>
    </location>
</feature>
<accession>A0ABT9VIZ1</accession>
<protein>
    <submittedName>
        <fullName evidence="2">Chemotaxis signal transduction protein</fullName>
    </submittedName>
</protein>
<comment type="caution">
    <text evidence="2">The sequence shown here is derived from an EMBL/GenBank/DDBJ whole genome shotgun (WGS) entry which is preliminary data.</text>
</comment>
<reference evidence="2 3" key="1">
    <citation type="submission" date="2023-07" db="EMBL/GenBank/DDBJ databases">
        <title>Genomic Encyclopedia of Type Strains, Phase IV (KMG-IV): sequencing the most valuable type-strain genomes for metagenomic binning, comparative biology and taxonomic classification.</title>
        <authorList>
            <person name="Goeker M."/>
        </authorList>
    </citation>
    <scope>NUCLEOTIDE SEQUENCE [LARGE SCALE GENOMIC DNA]</scope>
    <source>
        <strain evidence="2 3">DSM 16460</strain>
    </source>
</reference>
<dbReference type="Pfam" id="PF01584">
    <property type="entry name" value="CheW"/>
    <property type="match status" value="1"/>
</dbReference>
<evidence type="ECO:0000313" key="3">
    <source>
        <dbReference type="Proteomes" id="UP001224359"/>
    </source>
</evidence>
<name>A0ABT9VIZ1_9BACI</name>
<dbReference type="InterPro" id="IPR036061">
    <property type="entry name" value="CheW-like_dom_sf"/>
</dbReference>
<organism evidence="2 3">
    <name type="scientific">Alkalibacillus salilacus</name>
    <dbReference type="NCBI Taxonomy" id="284582"/>
    <lineage>
        <taxon>Bacteria</taxon>
        <taxon>Bacillati</taxon>
        <taxon>Bacillota</taxon>
        <taxon>Bacilli</taxon>
        <taxon>Bacillales</taxon>
        <taxon>Bacillaceae</taxon>
        <taxon>Alkalibacillus</taxon>
    </lineage>
</organism>
<proteinExistence type="predicted"/>
<gene>
    <name evidence="2" type="ORF">J2S77_002931</name>
</gene>
<dbReference type="PROSITE" id="PS50851">
    <property type="entry name" value="CHEW"/>
    <property type="match status" value="1"/>
</dbReference>
<dbReference type="RefSeq" id="WP_370871863.1">
    <property type="nucleotide sequence ID" value="NZ_JAUSTQ010000026.1"/>
</dbReference>